<feature type="domain" description="PGG" evidence="3">
    <location>
        <begin position="458"/>
        <end position="488"/>
    </location>
</feature>
<dbReference type="PANTHER" id="PTHR24177:SF314">
    <property type="entry name" value="PROTEIN ACCELERATED CELL DEATH 6-LIKE ISOFORM X1"/>
    <property type="match status" value="1"/>
</dbReference>
<dbReference type="GO" id="GO:0016020">
    <property type="term" value="C:membrane"/>
    <property type="evidence" value="ECO:0007669"/>
    <property type="project" value="TreeGrafter"/>
</dbReference>
<reference evidence="4 5" key="1">
    <citation type="submission" date="2024-01" db="EMBL/GenBank/DDBJ databases">
        <title>A telomere-to-telomere, gap-free genome of sweet tea (Lithocarpus litseifolius).</title>
        <authorList>
            <person name="Zhou J."/>
        </authorList>
    </citation>
    <scope>NUCLEOTIDE SEQUENCE [LARGE SCALE GENOMIC DNA]</scope>
    <source>
        <strain evidence="4">Zhou-2022a</strain>
        <tissue evidence="4">Leaf</tissue>
    </source>
</reference>
<dbReference type="Gene3D" id="1.25.40.20">
    <property type="entry name" value="Ankyrin repeat-containing domain"/>
    <property type="match status" value="2"/>
</dbReference>
<dbReference type="Pfam" id="PF12796">
    <property type="entry name" value="Ank_2"/>
    <property type="match status" value="2"/>
</dbReference>
<dbReference type="SMART" id="SM00248">
    <property type="entry name" value="ANK"/>
    <property type="match status" value="7"/>
</dbReference>
<dbReference type="SUPFAM" id="SSF48403">
    <property type="entry name" value="Ankyrin repeat"/>
    <property type="match status" value="2"/>
</dbReference>
<proteinExistence type="predicted"/>
<evidence type="ECO:0000256" key="1">
    <source>
        <dbReference type="PROSITE-ProRule" id="PRU00023"/>
    </source>
</evidence>
<keyword evidence="1" id="KW-0040">ANK repeat</keyword>
<comment type="caution">
    <text evidence="4">The sequence shown here is derived from an EMBL/GenBank/DDBJ whole genome shotgun (WGS) entry which is preliminary data.</text>
</comment>
<feature type="transmembrane region" description="Helical" evidence="2">
    <location>
        <begin position="502"/>
        <end position="519"/>
    </location>
</feature>
<dbReference type="Proteomes" id="UP001459277">
    <property type="component" value="Unassembled WGS sequence"/>
</dbReference>
<dbReference type="InterPro" id="IPR026961">
    <property type="entry name" value="PGG_dom"/>
</dbReference>
<keyword evidence="5" id="KW-1185">Reference proteome</keyword>
<feature type="transmembrane region" description="Helical" evidence="2">
    <location>
        <begin position="525"/>
        <end position="544"/>
    </location>
</feature>
<keyword evidence="2" id="KW-0472">Membrane</keyword>
<dbReference type="InterPro" id="IPR036770">
    <property type="entry name" value="Ankyrin_rpt-contain_sf"/>
</dbReference>
<dbReference type="AlphaFoldDB" id="A0AAW2DP76"/>
<dbReference type="PANTHER" id="PTHR24177">
    <property type="entry name" value="CASKIN"/>
    <property type="match status" value="1"/>
</dbReference>
<dbReference type="InterPro" id="IPR002110">
    <property type="entry name" value="Ankyrin_rpt"/>
</dbReference>
<protein>
    <recommendedName>
        <fullName evidence="3">PGG domain-containing protein</fullName>
    </recommendedName>
</protein>
<sequence length="714" mass="81210">MASTGGKRVVSKDHESNGKLYDALLKEDTKAVIELCADMEDHALHILTIHEDTVLHKAAYSKQADLVLSLLKDLPSCPGNKMRRKNRSGNTILHEAATLDHGRSVKVAQAMIERDQELLRMRNELGETPLFRAARYGKTEVFNFLADESLNYGEKDMQQFVQRNDKTTILHIAILSQHFGLALIIATHERFKYLVGERDEDGMTALQLLSCNPKAFEPVRRRGFLKRISTKMCCSSAESNDISKEKLSHESALELAKLLVKEDTSWEITSSGIDTSKPRLHKYGSTDVSTTNENVDKSDQLHSSISLQQVLELGGITPLFLATKSGCIEIVREILEIYPQAVEHIDNEGRTILHVAIKYRQLEVFKLVLTMEVAMRWLVRRLDNDGNSILHMVGIKRDDYVPEKLRGPALELQEELLWFERVKSVTKAHFIDHRNKKKLTAEGLFAKNNTELRNAARDWLKHTAEGCSIVAVLIATVAFAAAYTIPGAPFRLEDFKHSLPNKLMLGFTFLFLSVSMMMIAFSATIILMILGIFALAYFPLYLSLSKTYKYLLKKIMEAFPCRTMSMDTYFFYSNRKAEIRSSSIHLQGTYRPVRPVPNLQCEFGTPYWSTFRQDASWTLQLMASTLEDDAAKDDELNGELYNAMLNEEVESVIKLCERFADHAMHRLTIHEDTVLNVATYSIQTDFVLGLLEALPHNQQKCFWKHCPPRGCYSR</sequence>
<evidence type="ECO:0000256" key="2">
    <source>
        <dbReference type="SAM" id="Phobius"/>
    </source>
</evidence>
<feature type="repeat" description="ANK" evidence="1">
    <location>
        <begin position="125"/>
        <end position="157"/>
    </location>
</feature>
<organism evidence="4 5">
    <name type="scientific">Lithocarpus litseifolius</name>
    <dbReference type="NCBI Taxonomy" id="425828"/>
    <lineage>
        <taxon>Eukaryota</taxon>
        <taxon>Viridiplantae</taxon>
        <taxon>Streptophyta</taxon>
        <taxon>Embryophyta</taxon>
        <taxon>Tracheophyta</taxon>
        <taxon>Spermatophyta</taxon>
        <taxon>Magnoliopsida</taxon>
        <taxon>eudicotyledons</taxon>
        <taxon>Gunneridae</taxon>
        <taxon>Pentapetalae</taxon>
        <taxon>rosids</taxon>
        <taxon>fabids</taxon>
        <taxon>Fagales</taxon>
        <taxon>Fagaceae</taxon>
        <taxon>Lithocarpus</taxon>
    </lineage>
</organism>
<gene>
    <name evidence="4" type="ORF">SO802_007344</name>
</gene>
<keyword evidence="2" id="KW-0812">Transmembrane</keyword>
<dbReference type="Pfam" id="PF13962">
    <property type="entry name" value="PGG"/>
    <property type="match status" value="1"/>
</dbReference>
<evidence type="ECO:0000313" key="5">
    <source>
        <dbReference type="Proteomes" id="UP001459277"/>
    </source>
</evidence>
<evidence type="ECO:0000313" key="4">
    <source>
        <dbReference type="EMBL" id="KAL0012236.1"/>
    </source>
</evidence>
<accession>A0AAW2DP76</accession>
<feature type="transmembrane region" description="Helical" evidence="2">
    <location>
        <begin position="469"/>
        <end position="490"/>
    </location>
</feature>
<dbReference type="EMBL" id="JAZDWU010000002">
    <property type="protein sequence ID" value="KAL0012236.1"/>
    <property type="molecule type" value="Genomic_DNA"/>
</dbReference>
<name>A0AAW2DP76_9ROSI</name>
<evidence type="ECO:0000259" key="3">
    <source>
        <dbReference type="Pfam" id="PF13962"/>
    </source>
</evidence>
<dbReference type="PROSITE" id="PS50088">
    <property type="entry name" value="ANK_REPEAT"/>
    <property type="match status" value="1"/>
</dbReference>
<keyword evidence="2" id="KW-1133">Transmembrane helix</keyword>